<dbReference type="Gene3D" id="3.40.630.30">
    <property type="match status" value="1"/>
</dbReference>
<gene>
    <name evidence="4" type="ORF">JFT45_19185</name>
</gene>
<keyword evidence="1 4" id="KW-0808">Transferase</keyword>
<reference evidence="4" key="1">
    <citation type="submission" date="2020-12" db="EMBL/GenBank/DDBJ databases">
        <title>Antibiotic resistance and phylogeny of Pseudomonas spp. isolated over three decades from chicken meat in the Norwegian food chain.</title>
        <authorList>
            <person name="Moen B."/>
        </authorList>
    </citation>
    <scope>NUCLEOTIDE SEQUENCE</scope>
    <source>
        <strain evidence="4">MF6762</strain>
    </source>
</reference>
<organism evidence="4 5">
    <name type="scientific">Pseudomonas psychrophila</name>
    <dbReference type="NCBI Taxonomy" id="122355"/>
    <lineage>
        <taxon>Bacteria</taxon>
        <taxon>Pseudomonadati</taxon>
        <taxon>Pseudomonadota</taxon>
        <taxon>Gammaproteobacteria</taxon>
        <taxon>Pseudomonadales</taxon>
        <taxon>Pseudomonadaceae</taxon>
        <taxon>Pseudomonas</taxon>
    </lineage>
</organism>
<dbReference type="Proteomes" id="UP000658390">
    <property type="component" value="Unassembled WGS sequence"/>
</dbReference>
<evidence type="ECO:0000256" key="2">
    <source>
        <dbReference type="ARBA" id="ARBA00023315"/>
    </source>
</evidence>
<dbReference type="CDD" id="cd04301">
    <property type="entry name" value="NAT_SF"/>
    <property type="match status" value="1"/>
</dbReference>
<dbReference type="PANTHER" id="PTHR43800:SF1">
    <property type="entry name" value="PEPTIDYL-LYSINE N-ACETYLTRANSFERASE YJAB"/>
    <property type="match status" value="1"/>
</dbReference>
<accession>A0A8I1FTA7</accession>
<dbReference type="InterPro" id="IPR000182">
    <property type="entry name" value="GNAT_dom"/>
</dbReference>
<dbReference type="AlphaFoldDB" id="A0A8I1FTA7"/>
<dbReference type="Pfam" id="PF13508">
    <property type="entry name" value="Acetyltransf_7"/>
    <property type="match status" value="1"/>
</dbReference>
<keyword evidence="2 4" id="KW-0012">Acyltransferase</keyword>
<proteinExistence type="predicted"/>
<feature type="domain" description="N-acetyltransferase" evidence="3">
    <location>
        <begin position="1"/>
        <end position="142"/>
    </location>
</feature>
<dbReference type="PROSITE" id="PS51186">
    <property type="entry name" value="GNAT"/>
    <property type="match status" value="1"/>
</dbReference>
<dbReference type="NCBIfam" id="NF007853">
    <property type="entry name" value="PRK10562.1"/>
    <property type="match status" value="1"/>
</dbReference>
<dbReference type="GO" id="GO:0016747">
    <property type="term" value="F:acyltransferase activity, transferring groups other than amino-acyl groups"/>
    <property type="evidence" value="ECO:0007669"/>
    <property type="project" value="InterPro"/>
</dbReference>
<evidence type="ECO:0000313" key="5">
    <source>
        <dbReference type="Proteomes" id="UP000658390"/>
    </source>
</evidence>
<dbReference type="EC" id="2.3.1.-" evidence="4"/>
<evidence type="ECO:0000313" key="4">
    <source>
        <dbReference type="EMBL" id="MBJ2258634.1"/>
    </source>
</evidence>
<protein>
    <submittedName>
        <fullName evidence="4">N-acetyltransferase</fullName>
        <ecNumber evidence="4">2.3.1.-</ecNumber>
    </submittedName>
</protein>
<sequence length="142" mass="16249">MIRAFEHDDMERILDIWLKASIKAHDFIDASYWQSHLEAMRDVYIPGSETYVVEDQSGVLGFCCLLGNQLAALFVDPDHQGKGLGKQLLKHVKNLRDELTLAVYKENTPSIAFYQSQGFEVVKEQVDTHTGHSEHLMSYKNH</sequence>
<dbReference type="EMBL" id="JAEKCZ010000019">
    <property type="protein sequence ID" value="MBJ2258634.1"/>
    <property type="molecule type" value="Genomic_DNA"/>
</dbReference>
<dbReference type="RefSeq" id="WP_198822684.1">
    <property type="nucleotide sequence ID" value="NZ_JAEKCZ010000019.1"/>
</dbReference>
<evidence type="ECO:0000256" key="1">
    <source>
        <dbReference type="ARBA" id="ARBA00022679"/>
    </source>
</evidence>
<comment type="caution">
    <text evidence="4">The sequence shown here is derived from an EMBL/GenBank/DDBJ whole genome shotgun (WGS) entry which is preliminary data.</text>
</comment>
<dbReference type="InterPro" id="IPR016181">
    <property type="entry name" value="Acyl_CoA_acyltransferase"/>
</dbReference>
<dbReference type="PANTHER" id="PTHR43800">
    <property type="entry name" value="PEPTIDYL-LYSINE N-ACETYLTRANSFERASE YJAB"/>
    <property type="match status" value="1"/>
</dbReference>
<evidence type="ECO:0000259" key="3">
    <source>
        <dbReference type="PROSITE" id="PS51186"/>
    </source>
</evidence>
<name>A0A8I1FTA7_9PSED</name>
<dbReference type="SUPFAM" id="SSF55729">
    <property type="entry name" value="Acyl-CoA N-acyltransferases (Nat)"/>
    <property type="match status" value="1"/>
</dbReference>